<dbReference type="RefSeq" id="WP_117797245.1">
    <property type="nucleotide sequence ID" value="NZ_QRYT01000146.1"/>
</dbReference>
<gene>
    <name evidence="1" type="ORF">DWW27_24275</name>
</gene>
<name>A0A412VBS6_PHOVU</name>
<evidence type="ECO:0000313" key="1">
    <source>
        <dbReference type="EMBL" id="RGV01816.1"/>
    </source>
</evidence>
<proteinExistence type="predicted"/>
<dbReference type="AlphaFoldDB" id="A0A412VBS6"/>
<reference evidence="1 2" key="1">
    <citation type="submission" date="2018-08" db="EMBL/GenBank/DDBJ databases">
        <title>A genome reference for cultivated species of the human gut microbiota.</title>
        <authorList>
            <person name="Zou Y."/>
            <person name="Xue W."/>
            <person name="Luo G."/>
        </authorList>
    </citation>
    <scope>NUCLEOTIDE SEQUENCE [LARGE SCALE GENOMIC DNA]</scope>
    <source>
        <strain evidence="1 2">AF14-8</strain>
    </source>
</reference>
<protein>
    <submittedName>
        <fullName evidence="1">Uncharacterized protein</fullName>
    </submittedName>
</protein>
<evidence type="ECO:0000313" key="2">
    <source>
        <dbReference type="Proteomes" id="UP000285379"/>
    </source>
</evidence>
<sequence>MLYREYPEKSFKSFSLLANALPIGIPAEGLGLGILQPEIGILQPDWYSSDSWGIGFPEGYFSAETFHNAYPSAGMPTGRVFAEWLKDLKEKKGVSACRYRYEKNNRSNF</sequence>
<accession>A0A412VBS6</accession>
<organism evidence="1 2">
    <name type="scientific">Phocaeicola vulgatus</name>
    <name type="common">Bacteroides vulgatus</name>
    <dbReference type="NCBI Taxonomy" id="821"/>
    <lineage>
        <taxon>Bacteria</taxon>
        <taxon>Pseudomonadati</taxon>
        <taxon>Bacteroidota</taxon>
        <taxon>Bacteroidia</taxon>
        <taxon>Bacteroidales</taxon>
        <taxon>Bacteroidaceae</taxon>
        <taxon>Phocaeicola</taxon>
    </lineage>
</organism>
<dbReference type="Proteomes" id="UP000285379">
    <property type="component" value="Unassembled WGS sequence"/>
</dbReference>
<comment type="caution">
    <text evidence="1">The sequence shown here is derived from an EMBL/GenBank/DDBJ whole genome shotgun (WGS) entry which is preliminary data.</text>
</comment>
<dbReference type="EMBL" id="QRYT01000146">
    <property type="protein sequence ID" value="RGV01816.1"/>
    <property type="molecule type" value="Genomic_DNA"/>
</dbReference>